<dbReference type="PANTHER" id="PTHR24362:SF309">
    <property type="entry name" value="PROTEIN KINASE DOMAIN-CONTAINING PROTEIN"/>
    <property type="match status" value="1"/>
</dbReference>
<dbReference type="STRING" id="5722.A2FZR7"/>
<reference evidence="6" key="1">
    <citation type="submission" date="2006-10" db="EMBL/GenBank/DDBJ databases">
        <authorList>
            <person name="Amadeo P."/>
            <person name="Zhao Q."/>
            <person name="Wortman J."/>
            <person name="Fraser-Liggett C."/>
            <person name="Carlton J."/>
        </authorList>
    </citation>
    <scope>NUCLEOTIDE SEQUENCE</scope>
    <source>
        <strain evidence="6">G3</strain>
    </source>
</reference>
<evidence type="ECO:0000313" key="7">
    <source>
        <dbReference type="Proteomes" id="UP000001542"/>
    </source>
</evidence>
<dbReference type="OMA" id="TCHKANI"/>
<sequence length="309" mass="35086">MKGNLDEEFMTKNSFAYIQEIGQGAFGSVHLVFSLQYNQNFAIKIIDACHFNQEEVDALCAIDSPFIVRLYNYEKIGDFVYLTMEYCPKSMDSFIKSQGKMEEADLIKYAKEVLYLLSTCHKANISHGDLKPSNLLLDQFGRAKVGDFGLSSKNNSKTSTNFGGSFLYMAPEIFLKEPFDPYKADVWSFGVSLYVLYTGFPPWFGYTQDEILQAILAADYIPLSDSNPEINKVIDICLKRNPAERPTVDQLLRLGIFGFHTQSYVLKNDAKPQKIRSVQSYNMIKLVGSTVFKKKGSFGPTKRNILQKY</sequence>
<reference evidence="6" key="2">
    <citation type="journal article" date="2007" name="Science">
        <title>Draft genome sequence of the sexually transmitted pathogen Trichomonas vaginalis.</title>
        <authorList>
            <person name="Carlton J.M."/>
            <person name="Hirt R.P."/>
            <person name="Silva J.C."/>
            <person name="Delcher A.L."/>
            <person name="Schatz M."/>
            <person name="Zhao Q."/>
            <person name="Wortman J.R."/>
            <person name="Bidwell S.L."/>
            <person name="Alsmark U.C.M."/>
            <person name="Besteiro S."/>
            <person name="Sicheritz-Ponten T."/>
            <person name="Noel C.J."/>
            <person name="Dacks J.B."/>
            <person name="Foster P.G."/>
            <person name="Simillion C."/>
            <person name="Van de Peer Y."/>
            <person name="Miranda-Saavedra D."/>
            <person name="Barton G.J."/>
            <person name="Westrop G.D."/>
            <person name="Mueller S."/>
            <person name="Dessi D."/>
            <person name="Fiori P.L."/>
            <person name="Ren Q."/>
            <person name="Paulsen I."/>
            <person name="Zhang H."/>
            <person name="Bastida-Corcuera F.D."/>
            <person name="Simoes-Barbosa A."/>
            <person name="Brown M.T."/>
            <person name="Hayes R.D."/>
            <person name="Mukherjee M."/>
            <person name="Okumura C.Y."/>
            <person name="Schneider R."/>
            <person name="Smith A.J."/>
            <person name="Vanacova S."/>
            <person name="Villalvazo M."/>
            <person name="Haas B.J."/>
            <person name="Pertea M."/>
            <person name="Feldblyum T.V."/>
            <person name="Utterback T.R."/>
            <person name="Shu C.L."/>
            <person name="Osoegawa K."/>
            <person name="de Jong P.J."/>
            <person name="Hrdy I."/>
            <person name="Horvathova L."/>
            <person name="Zubacova Z."/>
            <person name="Dolezal P."/>
            <person name="Malik S.B."/>
            <person name="Logsdon J.M. Jr."/>
            <person name="Henze K."/>
            <person name="Gupta A."/>
            <person name="Wang C.C."/>
            <person name="Dunne R.L."/>
            <person name="Upcroft J.A."/>
            <person name="Upcroft P."/>
            <person name="White O."/>
            <person name="Salzberg S.L."/>
            <person name="Tang P."/>
            <person name="Chiu C.-H."/>
            <person name="Lee Y.-S."/>
            <person name="Embley T.M."/>
            <person name="Coombs G.H."/>
            <person name="Mottram J.C."/>
            <person name="Tachezy J."/>
            <person name="Fraser-Liggett C.M."/>
            <person name="Johnson P.J."/>
        </authorList>
    </citation>
    <scope>NUCLEOTIDE SEQUENCE [LARGE SCALE GENOMIC DNA]</scope>
    <source>
        <strain evidence="6">G3</strain>
    </source>
</reference>
<dbReference type="InterPro" id="IPR011009">
    <property type="entry name" value="Kinase-like_dom_sf"/>
</dbReference>
<keyword evidence="1 3" id="KW-0547">Nucleotide-binding</keyword>
<dbReference type="VEuPathDB" id="TrichDB:TVAGG3_0745100"/>
<keyword evidence="6" id="KW-0418">Kinase</keyword>
<dbReference type="InterPro" id="IPR008271">
    <property type="entry name" value="Ser/Thr_kinase_AS"/>
</dbReference>
<proteinExistence type="inferred from homology"/>
<evidence type="ECO:0000256" key="3">
    <source>
        <dbReference type="PROSITE-ProRule" id="PRU10141"/>
    </source>
</evidence>
<dbReference type="InterPro" id="IPR000719">
    <property type="entry name" value="Prot_kinase_dom"/>
</dbReference>
<dbReference type="SMART" id="SM00220">
    <property type="entry name" value="S_TKc"/>
    <property type="match status" value="1"/>
</dbReference>
<dbReference type="GO" id="GO:0005524">
    <property type="term" value="F:ATP binding"/>
    <property type="evidence" value="ECO:0007669"/>
    <property type="project" value="UniProtKB-UniRule"/>
</dbReference>
<dbReference type="PROSITE" id="PS00108">
    <property type="entry name" value="PROTEIN_KINASE_ST"/>
    <property type="match status" value="1"/>
</dbReference>
<dbReference type="InterPro" id="IPR017441">
    <property type="entry name" value="Protein_kinase_ATP_BS"/>
</dbReference>
<gene>
    <name evidence="6" type="ORF">TVAG_361510</name>
</gene>
<evidence type="ECO:0000256" key="1">
    <source>
        <dbReference type="ARBA" id="ARBA00022741"/>
    </source>
</evidence>
<keyword evidence="4" id="KW-0723">Serine/threonine-protein kinase</keyword>
<dbReference type="PROSITE" id="PS00107">
    <property type="entry name" value="PROTEIN_KINASE_ATP"/>
    <property type="match status" value="1"/>
</dbReference>
<dbReference type="Pfam" id="PF00069">
    <property type="entry name" value="Pkinase"/>
    <property type="match status" value="1"/>
</dbReference>
<dbReference type="VEuPathDB" id="TrichDB:TVAG_361510"/>
<dbReference type="SUPFAM" id="SSF56112">
    <property type="entry name" value="Protein kinase-like (PK-like)"/>
    <property type="match status" value="1"/>
</dbReference>
<protein>
    <submittedName>
        <fullName evidence="6">CAMK family protein kinase</fullName>
    </submittedName>
</protein>
<organism evidence="6 7">
    <name type="scientific">Trichomonas vaginalis (strain ATCC PRA-98 / G3)</name>
    <dbReference type="NCBI Taxonomy" id="412133"/>
    <lineage>
        <taxon>Eukaryota</taxon>
        <taxon>Metamonada</taxon>
        <taxon>Parabasalia</taxon>
        <taxon>Trichomonadida</taxon>
        <taxon>Trichomonadidae</taxon>
        <taxon>Trichomonas</taxon>
    </lineage>
</organism>
<dbReference type="InParanoid" id="A2FZR7"/>
<evidence type="ECO:0000256" key="2">
    <source>
        <dbReference type="ARBA" id="ARBA00022840"/>
    </source>
</evidence>
<dbReference type="EMBL" id="DS114185">
    <property type="protein sequence ID" value="EAX89607.1"/>
    <property type="molecule type" value="Genomic_DNA"/>
</dbReference>
<comment type="similarity">
    <text evidence="4">Belongs to the protein kinase superfamily.</text>
</comment>
<dbReference type="CDD" id="cd14014">
    <property type="entry name" value="STKc_PknB_like"/>
    <property type="match status" value="1"/>
</dbReference>
<evidence type="ECO:0000259" key="5">
    <source>
        <dbReference type="PROSITE" id="PS50011"/>
    </source>
</evidence>
<evidence type="ECO:0000256" key="4">
    <source>
        <dbReference type="RuleBase" id="RU000304"/>
    </source>
</evidence>
<dbReference type="RefSeq" id="XP_001302537.1">
    <property type="nucleotide sequence ID" value="XM_001302536.1"/>
</dbReference>
<dbReference type="SMR" id="A2FZR7"/>
<evidence type="ECO:0000313" key="6">
    <source>
        <dbReference type="EMBL" id="EAX89607.1"/>
    </source>
</evidence>
<keyword evidence="7" id="KW-1185">Reference proteome</keyword>
<dbReference type="KEGG" id="tva:4747273"/>
<dbReference type="PROSITE" id="PS50011">
    <property type="entry name" value="PROTEIN_KINASE_DOM"/>
    <property type="match status" value="1"/>
</dbReference>
<dbReference type="PANTHER" id="PTHR24362">
    <property type="entry name" value="SERINE/THREONINE-PROTEIN KINASE NEK"/>
    <property type="match status" value="1"/>
</dbReference>
<dbReference type="Gene3D" id="1.10.510.10">
    <property type="entry name" value="Transferase(Phosphotransferase) domain 1"/>
    <property type="match status" value="1"/>
</dbReference>
<feature type="binding site" evidence="3">
    <location>
        <position position="44"/>
    </location>
    <ligand>
        <name>ATP</name>
        <dbReference type="ChEBI" id="CHEBI:30616"/>
    </ligand>
</feature>
<keyword evidence="2 3" id="KW-0067">ATP-binding</keyword>
<dbReference type="GO" id="GO:0004674">
    <property type="term" value="F:protein serine/threonine kinase activity"/>
    <property type="evidence" value="ECO:0007669"/>
    <property type="project" value="UniProtKB-KW"/>
</dbReference>
<keyword evidence="6" id="KW-0808">Transferase</keyword>
<dbReference type="AlphaFoldDB" id="A2FZR7"/>
<feature type="domain" description="Protein kinase" evidence="5">
    <location>
        <begin position="15"/>
        <end position="265"/>
    </location>
</feature>
<dbReference type="OrthoDB" id="1711006at2759"/>
<name>A2FZR7_TRIV3</name>
<accession>A2FZR7</accession>
<dbReference type="Proteomes" id="UP000001542">
    <property type="component" value="Unassembled WGS sequence"/>
</dbReference>
<dbReference type="eggNOG" id="KOG0583">
    <property type="taxonomic scope" value="Eukaryota"/>
</dbReference>